<dbReference type="InterPro" id="IPR023415">
    <property type="entry name" value="LDLR_class-A_CS"/>
</dbReference>
<keyword evidence="4" id="KW-0472">Membrane</keyword>
<feature type="disulfide bond" evidence="2">
    <location>
        <begin position="90"/>
        <end position="105"/>
    </location>
</feature>
<dbReference type="CDD" id="cd00112">
    <property type="entry name" value="LDLa"/>
    <property type="match status" value="1"/>
</dbReference>
<feature type="region of interest" description="Disordered" evidence="3">
    <location>
        <begin position="276"/>
        <end position="315"/>
    </location>
</feature>
<dbReference type="PROSITE" id="PS50068">
    <property type="entry name" value="LDLRA_2"/>
    <property type="match status" value="1"/>
</dbReference>
<keyword evidence="4" id="KW-0812">Transmembrane</keyword>
<evidence type="ECO:0000256" key="1">
    <source>
        <dbReference type="ARBA" id="ARBA00023157"/>
    </source>
</evidence>
<evidence type="ECO:0000256" key="2">
    <source>
        <dbReference type="PROSITE-ProRule" id="PRU00124"/>
    </source>
</evidence>
<feature type="compositionally biased region" description="Polar residues" evidence="3">
    <location>
        <begin position="221"/>
        <end position="245"/>
    </location>
</feature>
<protein>
    <submittedName>
        <fullName evidence="5">Uncharacterized protein</fullName>
    </submittedName>
</protein>
<dbReference type="Pfam" id="PF00057">
    <property type="entry name" value="Ldl_recept_a"/>
    <property type="match status" value="1"/>
</dbReference>
<dbReference type="PROSITE" id="PS01209">
    <property type="entry name" value="LDLRA_1"/>
    <property type="match status" value="1"/>
</dbReference>
<organism evidence="5">
    <name type="scientific">Darwinula stevensoni</name>
    <dbReference type="NCBI Taxonomy" id="69355"/>
    <lineage>
        <taxon>Eukaryota</taxon>
        <taxon>Metazoa</taxon>
        <taxon>Ecdysozoa</taxon>
        <taxon>Arthropoda</taxon>
        <taxon>Crustacea</taxon>
        <taxon>Oligostraca</taxon>
        <taxon>Ostracoda</taxon>
        <taxon>Podocopa</taxon>
        <taxon>Podocopida</taxon>
        <taxon>Darwinulocopina</taxon>
        <taxon>Darwinuloidea</taxon>
        <taxon>Darwinulidae</taxon>
        <taxon>Darwinula</taxon>
    </lineage>
</organism>
<feature type="disulfide bond" evidence="2">
    <location>
        <begin position="71"/>
        <end position="83"/>
    </location>
</feature>
<dbReference type="InterPro" id="IPR002172">
    <property type="entry name" value="LDrepeatLR_classA_rpt"/>
</dbReference>
<feature type="compositionally biased region" description="Pro residues" evidence="3">
    <location>
        <begin position="279"/>
        <end position="291"/>
    </location>
</feature>
<dbReference type="InterPro" id="IPR036055">
    <property type="entry name" value="LDL_receptor-like_sf"/>
</dbReference>
<reference evidence="5" key="1">
    <citation type="submission" date="2020-11" db="EMBL/GenBank/DDBJ databases">
        <authorList>
            <person name="Tran Van P."/>
        </authorList>
    </citation>
    <scope>NUCLEOTIDE SEQUENCE</scope>
</reference>
<feature type="region of interest" description="Disordered" evidence="3">
    <location>
        <begin position="155"/>
        <end position="179"/>
    </location>
</feature>
<evidence type="ECO:0000313" key="5">
    <source>
        <dbReference type="EMBL" id="CAD7245280.1"/>
    </source>
</evidence>
<proteinExistence type="predicted"/>
<feature type="transmembrane region" description="Helical" evidence="4">
    <location>
        <begin position="120"/>
        <end position="144"/>
    </location>
</feature>
<keyword evidence="4" id="KW-1133">Transmembrane helix</keyword>
<gene>
    <name evidence="5" type="ORF">DSTB1V02_LOCUS5154</name>
</gene>
<dbReference type="Gene3D" id="4.10.400.10">
    <property type="entry name" value="Low-density Lipoprotein Receptor"/>
    <property type="match status" value="1"/>
</dbReference>
<feature type="region of interest" description="Disordered" evidence="3">
    <location>
        <begin position="336"/>
        <end position="357"/>
    </location>
</feature>
<feature type="region of interest" description="Disordered" evidence="3">
    <location>
        <begin position="221"/>
        <end position="259"/>
    </location>
</feature>
<evidence type="ECO:0000313" key="6">
    <source>
        <dbReference type="Proteomes" id="UP000677054"/>
    </source>
</evidence>
<dbReference type="SUPFAM" id="SSF57424">
    <property type="entry name" value="LDL receptor-like module"/>
    <property type="match status" value="1"/>
</dbReference>
<keyword evidence="6" id="KW-1185">Reference proteome</keyword>
<sequence>MDCGVNFLDVFGARTDERQKLQHFCGSVADRFNSPENVVHVRFFAQKEGLNSRFSLNSTAFRNKGDTEVRCAQGEFDCDDGVCLHESLQCNGYSNCKFNWDEEGCAKKNTGPPKFATSHILAIMVIGCLLLAGMCILMLFNCFYKLRKDRREYRERRSLERSLHGSVVSTPSGSRRLGLQGTSISKTRLSRIHSLSEDDGVFCIPDPPPRPNGGILMSPIPSSGSRLTLTRESGVQTPGSSSTCPSDEEGSSLPQFSCGLSESSDERLLILGRGELYIPPTPTPPPPPPPIGNFGRHGSSALNNPGSRRASTTHSTRTLPATMPHYRAEAVIEVSERPRRSHSGMSFSSAPDVIVLH</sequence>
<feature type="disulfide bond" evidence="2">
    <location>
        <begin position="78"/>
        <end position="96"/>
    </location>
</feature>
<accession>A0A7R8XDM4</accession>
<dbReference type="AlphaFoldDB" id="A0A7R8XDM4"/>
<evidence type="ECO:0000256" key="3">
    <source>
        <dbReference type="SAM" id="MobiDB-lite"/>
    </source>
</evidence>
<dbReference type="EMBL" id="LR900340">
    <property type="protein sequence ID" value="CAD7245280.1"/>
    <property type="molecule type" value="Genomic_DNA"/>
</dbReference>
<dbReference type="SMART" id="SM00192">
    <property type="entry name" value="LDLa"/>
    <property type="match status" value="1"/>
</dbReference>
<name>A0A7R8XDM4_9CRUS</name>
<dbReference type="Proteomes" id="UP000677054">
    <property type="component" value="Unassembled WGS sequence"/>
</dbReference>
<dbReference type="OrthoDB" id="9971251at2759"/>
<keyword evidence="1 2" id="KW-1015">Disulfide bond</keyword>
<evidence type="ECO:0000256" key="4">
    <source>
        <dbReference type="SAM" id="Phobius"/>
    </source>
</evidence>
<dbReference type="EMBL" id="CAJPEV010000823">
    <property type="protein sequence ID" value="CAG0888839.1"/>
    <property type="molecule type" value="Genomic_DNA"/>
</dbReference>